<evidence type="ECO:0000313" key="4">
    <source>
        <dbReference type="Proteomes" id="UP001520878"/>
    </source>
</evidence>
<dbReference type="PANTHER" id="PTHR38834:SF3">
    <property type="entry name" value="SOLUTE-BINDING PROTEIN FAMILY 3_N-TERMINAL DOMAIN-CONTAINING PROTEIN"/>
    <property type="match status" value="1"/>
</dbReference>
<feature type="chain" id="PRO_5046033428" evidence="1">
    <location>
        <begin position="20"/>
        <end position="259"/>
    </location>
</feature>
<comment type="caution">
    <text evidence="3">The sequence shown here is derived from an EMBL/GenBank/DDBJ whole genome shotgun (WGS) entry which is preliminary data.</text>
</comment>
<organism evidence="3 4">
    <name type="scientific">Fluctibacter halophilus</name>
    <dbReference type="NCBI Taxonomy" id="226011"/>
    <lineage>
        <taxon>Bacteria</taxon>
        <taxon>Pseudomonadati</taxon>
        <taxon>Pseudomonadota</taxon>
        <taxon>Gammaproteobacteria</taxon>
        <taxon>Alteromonadales</taxon>
        <taxon>Alteromonadaceae</taxon>
        <taxon>Fluctibacter</taxon>
    </lineage>
</organism>
<sequence>MLRFLLIIALLAAATPWRAAANDSGLLIYTEQFPPYNFRQGDALVGINLELVKRACNDASLHCQFLMTHWNRAFREAQGEGNYGIVSISRHAAREPFFQWVGPLVKGESGLYRMAHRDDIVVSDDRPVTSYTVGIPRNDVYHRVLTNMGFEDEKTLLTFSSRQQAIRLFVMGKLDLMVGSNLTLPYQLAEQGTPLEVTQVERFASTYLQGNYLGLSHSVDGQWVEALQAAIDRLRARGEFERLQHKYLQNATRMPPPQQ</sequence>
<feature type="domain" description="Solute-binding protein family 3/N-terminal" evidence="2">
    <location>
        <begin position="25"/>
        <end position="251"/>
    </location>
</feature>
<reference evidence="3 4" key="1">
    <citation type="submission" date="2021-10" db="EMBL/GenBank/DDBJ databases">
        <title>Draft genome of Aestuariibacter halophilus JC2043.</title>
        <authorList>
            <person name="Emsley S.A."/>
            <person name="Pfannmuller K.M."/>
            <person name="Ushijima B."/>
            <person name="Saw J.H."/>
            <person name="Videau P."/>
        </authorList>
    </citation>
    <scope>NUCLEOTIDE SEQUENCE [LARGE SCALE GENOMIC DNA]</scope>
    <source>
        <strain evidence="3 4">JC2043</strain>
    </source>
</reference>
<keyword evidence="1" id="KW-0732">Signal</keyword>
<dbReference type="PANTHER" id="PTHR38834">
    <property type="entry name" value="PERIPLASMIC SUBSTRATE BINDING PROTEIN FAMILY 3"/>
    <property type="match status" value="1"/>
</dbReference>
<evidence type="ECO:0000259" key="2">
    <source>
        <dbReference type="SMART" id="SM00062"/>
    </source>
</evidence>
<gene>
    <name evidence="3" type="ORF">LJ739_00475</name>
</gene>
<dbReference type="EMBL" id="JAJEWP010000001">
    <property type="protein sequence ID" value="MCC2614713.1"/>
    <property type="molecule type" value="Genomic_DNA"/>
</dbReference>
<proteinExistence type="predicted"/>
<evidence type="ECO:0000256" key="1">
    <source>
        <dbReference type="SAM" id="SignalP"/>
    </source>
</evidence>
<dbReference type="SMART" id="SM00062">
    <property type="entry name" value="PBPb"/>
    <property type="match status" value="1"/>
</dbReference>
<feature type="signal peptide" evidence="1">
    <location>
        <begin position="1"/>
        <end position="19"/>
    </location>
</feature>
<name>A0ABS8G2G0_9ALTE</name>
<evidence type="ECO:0000313" key="3">
    <source>
        <dbReference type="EMBL" id="MCC2614713.1"/>
    </source>
</evidence>
<dbReference type="SUPFAM" id="SSF53850">
    <property type="entry name" value="Periplasmic binding protein-like II"/>
    <property type="match status" value="1"/>
</dbReference>
<dbReference type="Gene3D" id="3.40.190.10">
    <property type="entry name" value="Periplasmic binding protein-like II"/>
    <property type="match status" value="2"/>
</dbReference>
<keyword evidence="4" id="KW-1185">Reference proteome</keyword>
<dbReference type="RefSeq" id="WP_229156634.1">
    <property type="nucleotide sequence ID" value="NZ_JAJEWP010000001.1"/>
</dbReference>
<accession>A0ABS8G2G0</accession>
<protein>
    <submittedName>
        <fullName evidence="3">Transporter substrate-binding domain-containing protein</fullName>
    </submittedName>
</protein>
<dbReference type="InterPro" id="IPR001638">
    <property type="entry name" value="Solute-binding_3/MltF_N"/>
</dbReference>
<dbReference type="Pfam" id="PF00497">
    <property type="entry name" value="SBP_bac_3"/>
    <property type="match status" value="1"/>
</dbReference>
<dbReference type="Proteomes" id="UP001520878">
    <property type="component" value="Unassembled WGS sequence"/>
</dbReference>